<dbReference type="InterPro" id="IPR046342">
    <property type="entry name" value="CBS_dom_sf"/>
</dbReference>
<name>A0A5D8QEG6_9THEO</name>
<dbReference type="InterPro" id="IPR038076">
    <property type="entry name" value="MgtE_N_sf"/>
</dbReference>
<dbReference type="Pfam" id="PF00571">
    <property type="entry name" value="CBS"/>
    <property type="match status" value="2"/>
</dbReference>
<dbReference type="GO" id="GO:0016020">
    <property type="term" value="C:membrane"/>
    <property type="evidence" value="ECO:0007669"/>
    <property type="project" value="InterPro"/>
</dbReference>
<evidence type="ECO:0000259" key="2">
    <source>
        <dbReference type="PROSITE" id="PS51371"/>
    </source>
</evidence>
<gene>
    <name evidence="3" type="ORF">FWJ32_04150</name>
</gene>
<dbReference type="SUPFAM" id="SSF54631">
    <property type="entry name" value="CBS-domain pair"/>
    <property type="match status" value="1"/>
</dbReference>
<dbReference type="Gene3D" id="3.10.580.10">
    <property type="entry name" value="CBS-domain"/>
    <property type="match status" value="1"/>
</dbReference>
<proteinExistence type="predicted"/>
<dbReference type="SUPFAM" id="SSF158791">
    <property type="entry name" value="MgtE N-terminal domain-like"/>
    <property type="match status" value="1"/>
</dbReference>
<dbReference type="SMART" id="SM00924">
    <property type="entry name" value="MgtE_N"/>
    <property type="match status" value="1"/>
</dbReference>
<dbReference type="PROSITE" id="PS51371">
    <property type="entry name" value="CBS"/>
    <property type="match status" value="2"/>
</dbReference>
<dbReference type="PANTHER" id="PTHR43773:SF1">
    <property type="entry name" value="MAGNESIUM TRANSPORTER MGTE"/>
    <property type="match status" value="1"/>
</dbReference>
<dbReference type="InterPro" id="IPR027275">
    <property type="entry name" value="PRC-brl_dom"/>
</dbReference>
<dbReference type="Pfam" id="PF03448">
    <property type="entry name" value="MgtE_N"/>
    <property type="match status" value="1"/>
</dbReference>
<reference evidence="3 4" key="1">
    <citation type="submission" date="2019-08" db="EMBL/GenBank/DDBJ databases">
        <title>Calorimonas adulescens gen. nov., sp. nov., an anaerobic thermophilic bacterium from Sakhalin hot spring.</title>
        <authorList>
            <person name="Khomyakova M.A."/>
            <person name="Merkel A.Y."/>
            <person name="Novikov A."/>
            <person name="Bonch-Osmolovskaya E.A."/>
            <person name="Slobodkin A.I."/>
        </authorList>
    </citation>
    <scope>NUCLEOTIDE SEQUENCE [LARGE SCALE GENOMIC DNA]</scope>
    <source>
        <strain evidence="3 4">A05MB</strain>
    </source>
</reference>
<feature type="domain" description="CBS" evidence="2">
    <location>
        <begin position="350"/>
        <end position="406"/>
    </location>
</feature>
<evidence type="ECO:0000313" key="3">
    <source>
        <dbReference type="EMBL" id="TZE82797.1"/>
    </source>
</evidence>
<dbReference type="Gene3D" id="1.25.60.10">
    <property type="entry name" value="MgtE N-terminal domain-like"/>
    <property type="match status" value="1"/>
</dbReference>
<protein>
    <submittedName>
        <fullName evidence="3">Magnesium transporter</fullName>
    </submittedName>
</protein>
<dbReference type="RefSeq" id="WP_149544711.1">
    <property type="nucleotide sequence ID" value="NZ_VTPS01000004.1"/>
</dbReference>
<feature type="domain" description="CBS" evidence="2">
    <location>
        <begin position="286"/>
        <end position="347"/>
    </location>
</feature>
<dbReference type="SUPFAM" id="SSF50346">
    <property type="entry name" value="PRC-barrel domain"/>
    <property type="match status" value="1"/>
</dbReference>
<dbReference type="InterPro" id="IPR006668">
    <property type="entry name" value="Mg_transptr_MgtE_intracell_dom"/>
</dbReference>
<evidence type="ECO:0000313" key="4">
    <source>
        <dbReference type="Proteomes" id="UP000322976"/>
    </source>
</evidence>
<dbReference type="Proteomes" id="UP000322976">
    <property type="component" value="Unassembled WGS sequence"/>
</dbReference>
<keyword evidence="1" id="KW-0129">CBS domain</keyword>
<organism evidence="3 4">
    <name type="scientific">Calorimonas adulescens</name>
    <dbReference type="NCBI Taxonomy" id="2606906"/>
    <lineage>
        <taxon>Bacteria</taxon>
        <taxon>Bacillati</taxon>
        <taxon>Bacillota</taxon>
        <taxon>Clostridia</taxon>
        <taxon>Thermoanaerobacterales</taxon>
        <taxon>Thermoanaerobacteraceae</taxon>
        <taxon>Calorimonas</taxon>
    </lineage>
</organism>
<evidence type="ECO:0000256" key="1">
    <source>
        <dbReference type="PROSITE-ProRule" id="PRU00703"/>
    </source>
</evidence>
<dbReference type="EMBL" id="VTPS01000004">
    <property type="protein sequence ID" value="TZE82797.1"/>
    <property type="molecule type" value="Genomic_DNA"/>
</dbReference>
<dbReference type="InterPro" id="IPR000644">
    <property type="entry name" value="CBS_dom"/>
</dbReference>
<dbReference type="PANTHER" id="PTHR43773">
    <property type="entry name" value="MAGNESIUM TRANSPORTER MGTE"/>
    <property type="match status" value="1"/>
</dbReference>
<dbReference type="Pfam" id="PF05239">
    <property type="entry name" value="PRC"/>
    <property type="match status" value="2"/>
</dbReference>
<dbReference type="InterPro" id="IPR011033">
    <property type="entry name" value="PRC_barrel-like_sf"/>
</dbReference>
<comment type="caution">
    <text evidence="3">The sequence shown here is derived from an EMBL/GenBank/DDBJ whole genome shotgun (WGS) entry which is preliminary data.</text>
</comment>
<dbReference type="SMART" id="SM00116">
    <property type="entry name" value="CBS"/>
    <property type="match status" value="2"/>
</dbReference>
<accession>A0A5D8QEG6</accession>
<dbReference type="GO" id="GO:0015095">
    <property type="term" value="F:magnesium ion transmembrane transporter activity"/>
    <property type="evidence" value="ECO:0007669"/>
    <property type="project" value="InterPro"/>
</dbReference>
<dbReference type="AlphaFoldDB" id="A0A5D8QEG6"/>
<keyword evidence="4" id="KW-1185">Reference proteome</keyword>
<dbReference type="CDD" id="cd04606">
    <property type="entry name" value="CBS_pair_Mg_transporter"/>
    <property type="match status" value="1"/>
</dbReference>
<dbReference type="InterPro" id="IPR006669">
    <property type="entry name" value="MgtE_transporter"/>
</dbReference>
<sequence length="414" mass="47430">MEFMNEVYFSTLLSKPVYDTNGILLGYMVDMYADLDEDFPRIISIIIRDKKNSRIELSWKKIQIIKKKGISIVVDRPVSSNHPVNGIFLAKNLLDKQIVDVNGKKVIRVNDILIVNREGCFYINSVDTGFSGLLRRLGFVGLSEKINRDILIPWHGVEPLEREEDSLKLVIPYKKLLNMHPADLADILEDMSSEYRTNFISSLDEERAADILEEIEPEIQKNIIESLYEDKAIKIIENMSSDDAADLLETLDEEEADSILNHMESENAEEIRELMDYEDDEVGSIMTTEYIAFSPEMTVEETLHALRELKPSSEVPYYLYVQDNEEHLVGIVSLRDLVISTPDTMLRHIMSTNVITLKDTDSIRDASELFIKYGLLAIPVVDENNVLSGVVIINDIFDEISTIRRRWFTRMAGV</sequence>